<organism evidence="10 11">
    <name type="scientific">Tunturiibacter gelidiferens</name>
    <dbReference type="NCBI Taxonomy" id="3069689"/>
    <lineage>
        <taxon>Bacteria</taxon>
        <taxon>Pseudomonadati</taxon>
        <taxon>Acidobacteriota</taxon>
        <taxon>Terriglobia</taxon>
        <taxon>Terriglobales</taxon>
        <taxon>Acidobacteriaceae</taxon>
        <taxon>Tunturiibacter</taxon>
    </lineage>
</organism>
<dbReference type="SUPFAM" id="SSF50960">
    <property type="entry name" value="TolB, C-terminal domain"/>
    <property type="match status" value="1"/>
</dbReference>
<dbReference type="Pfam" id="PF00069">
    <property type="entry name" value="Pkinase"/>
    <property type="match status" value="1"/>
</dbReference>
<dbReference type="SMART" id="SM00220">
    <property type="entry name" value="S_TKc"/>
    <property type="match status" value="1"/>
</dbReference>
<evidence type="ECO:0000256" key="2">
    <source>
        <dbReference type="ARBA" id="ARBA00022679"/>
    </source>
</evidence>
<keyword evidence="11" id="KW-1185">Reference proteome</keyword>
<dbReference type="PANTHER" id="PTHR43289:SF6">
    <property type="entry name" value="SERINE_THREONINE-PROTEIN KINASE NEKL-3"/>
    <property type="match status" value="1"/>
</dbReference>
<reference evidence="10 11" key="1">
    <citation type="submission" date="2020-08" db="EMBL/GenBank/DDBJ databases">
        <title>Genomic Encyclopedia of Type Strains, Phase IV (KMG-V): Genome sequencing to study the core and pangenomes of soil and plant-associated prokaryotes.</title>
        <authorList>
            <person name="Whitman W."/>
        </authorList>
    </citation>
    <scope>NUCLEOTIDE SEQUENCE [LARGE SCALE GENOMIC DNA]</scope>
    <source>
        <strain evidence="10 11">X5P2</strain>
    </source>
</reference>
<dbReference type="RefSeq" id="WP_183981263.1">
    <property type="nucleotide sequence ID" value="NZ_JACHEB010000015.1"/>
</dbReference>
<accession>A0A9X0QJH3</accession>
<dbReference type="AlphaFoldDB" id="A0A9X0QJH3"/>
<dbReference type="EMBL" id="JACHEB010000015">
    <property type="protein sequence ID" value="MBB5331414.1"/>
    <property type="molecule type" value="Genomic_DNA"/>
</dbReference>
<evidence type="ECO:0000259" key="9">
    <source>
        <dbReference type="PROSITE" id="PS50011"/>
    </source>
</evidence>
<name>A0A9X0QJH3_9BACT</name>
<protein>
    <submittedName>
        <fullName evidence="10">Serine/threonine protein kinase</fullName>
    </submittedName>
</protein>
<dbReference type="PROSITE" id="PS00108">
    <property type="entry name" value="PROTEIN_KINASE_ST"/>
    <property type="match status" value="1"/>
</dbReference>
<comment type="catalytic activity">
    <reaction evidence="7">
        <text>L-seryl-[protein] + ATP = O-phospho-L-seryl-[protein] + ADP + H(+)</text>
        <dbReference type="Rhea" id="RHEA:17989"/>
        <dbReference type="Rhea" id="RHEA-COMP:9863"/>
        <dbReference type="Rhea" id="RHEA-COMP:11604"/>
        <dbReference type="ChEBI" id="CHEBI:15378"/>
        <dbReference type="ChEBI" id="CHEBI:29999"/>
        <dbReference type="ChEBI" id="CHEBI:30616"/>
        <dbReference type="ChEBI" id="CHEBI:83421"/>
        <dbReference type="ChEBI" id="CHEBI:456216"/>
        <dbReference type="EC" id="2.7.11.1"/>
    </reaction>
</comment>
<evidence type="ECO:0000256" key="4">
    <source>
        <dbReference type="ARBA" id="ARBA00022777"/>
    </source>
</evidence>
<dbReference type="Gene3D" id="3.30.200.20">
    <property type="entry name" value="Phosphorylase Kinase, domain 1"/>
    <property type="match status" value="1"/>
</dbReference>
<keyword evidence="4 10" id="KW-0418">Kinase</keyword>
<keyword evidence="1 10" id="KW-0723">Serine/threonine-protein kinase</keyword>
<dbReference type="FunFam" id="3.30.200.20:FF:000035">
    <property type="entry name" value="Serine/threonine protein kinase Stk1"/>
    <property type="match status" value="1"/>
</dbReference>
<keyword evidence="3 8" id="KW-0547">Nucleotide-binding</keyword>
<keyword evidence="5 8" id="KW-0067">ATP-binding</keyword>
<dbReference type="InterPro" id="IPR017441">
    <property type="entry name" value="Protein_kinase_ATP_BS"/>
</dbReference>
<evidence type="ECO:0000256" key="8">
    <source>
        <dbReference type="PROSITE-ProRule" id="PRU10141"/>
    </source>
</evidence>
<evidence type="ECO:0000313" key="11">
    <source>
        <dbReference type="Proteomes" id="UP000535182"/>
    </source>
</evidence>
<dbReference type="SUPFAM" id="SSF82171">
    <property type="entry name" value="DPP6 N-terminal domain-like"/>
    <property type="match status" value="1"/>
</dbReference>
<dbReference type="PANTHER" id="PTHR43289">
    <property type="entry name" value="MITOGEN-ACTIVATED PROTEIN KINASE KINASE KINASE 20-RELATED"/>
    <property type="match status" value="1"/>
</dbReference>
<dbReference type="CDD" id="cd14014">
    <property type="entry name" value="STKc_PknB_like"/>
    <property type="match status" value="1"/>
</dbReference>
<keyword evidence="2" id="KW-0808">Transferase</keyword>
<dbReference type="InterPro" id="IPR000719">
    <property type="entry name" value="Prot_kinase_dom"/>
</dbReference>
<dbReference type="Proteomes" id="UP000535182">
    <property type="component" value="Unassembled WGS sequence"/>
</dbReference>
<dbReference type="GO" id="GO:0005524">
    <property type="term" value="F:ATP binding"/>
    <property type="evidence" value="ECO:0007669"/>
    <property type="project" value="UniProtKB-UniRule"/>
</dbReference>
<evidence type="ECO:0000256" key="3">
    <source>
        <dbReference type="ARBA" id="ARBA00022741"/>
    </source>
</evidence>
<sequence length="892" mass="95796">MALTSGTRLGPYEILAPVGAGGMGEVYRARDTRLGRDVAVKVLSTLLSSDPDLKLRFEREARAVSLLTHPNICCLYDIGSQDGTDFIVMEYLEGETLAVRLSAGPLPLPLSLKIGVEIADALDKAHREGIIHRDLKPGNIMLTKSGAKLMDFGLAKPFTSTLGGVTPAPIPSQDPPKMGASALTLPYAPSTEHGTIVGTLLYMAPESIQGRPADFRSDIFSFGCVLYEMISGRRAFNGESRLSIVAAILEKDPPPMASLQPLTPVALEHVVLSCLMKDPEERWQSARDLSRELKWISAGVGLTRAPESTPRHRGKLGERLAWAVAALCIALLTWLGVAYWRSIQSVETRHLHLSLLPPLSTSFVPYNFAISPDGRRLAFVAAAQDGGTTLWIRSLAAGAAQQLTGTEGALYPFWSPDSRQVGFFQASKLKSVDPSSGAVQILCDAPGGAGGAWNNRGAIIFAGSTSSGSISGISKVSASGGEPQLVIKGSESNASIFWPSALPDGDHFLYFIIGSSNSRRNQGIYVGSLSSQEPKLISSEIVGNTQFASSRLYYVRDRSLMAQPFDVKRLQTTGPPQAVSRQELEVAPVFAHAGFSISDDGVVVFQSATESVSRLSWFDRSGKGLEELPRTGYRDPALSRNDSLLAISSDDDHNGKHYIHIYDIARGTSTRVSDGGTEVFPVLSPDGKRVAYAGNDGRTSQYIDVAATDGSGKLERLAASDFLIPNDWSAGGRFLVFMNIQNGASELDILDLSNHSQTAYAPGTEAQFSPDGKWIAFSGQKAISGEDAEVYVGRFPGPGRRIQISNHGGAQARWSADGKELFYMTNDKKLMAVAMDMSHGEPVAGVPHVLFQTRISAARTVLFQYAVSRDGKRFLINSTPSTGAAPLTVLMK</sequence>
<dbReference type="Gene3D" id="2.120.10.30">
    <property type="entry name" value="TolB, C-terminal domain"/>
    <property type="match status" value="3"/>
</dbReference>
<evidence type="ECO:0000256" key="5">
    <source>
        <dbReference type="ARBA" id="ARBA00022840"/>
    </source>
</evidence>
<evidence type="ECO:0000256" key="1">
    <source>
        <dbReference type="ARBA" id="ARBA00022527"/>
    </source>
</evidence>
<gene>
    <name evidence="10" type="ORF">HDF14_005061</name>
</gene>
<dbReference type="InterPro" id="IPR011659">
    <property type="entry name" value="WD40"/>
</dbReference>
<dbReference type="InterPro" id="IPR008271">
    <property type="entry name" value="Ser/Thr_kinase_AS"/>
</dbReference>
<feature type="binding site" evidence="8">
    <location>
        <position position="41"/>
    </location>
    <ligand>
        <name>ATP</name>
        <dbReference type="ChEBI" id="CHEBI:30616"/>
    </ligand>
</feature>
<evidence type="ECO:0000313" key="10">
    <source>
        <dbReference type="EMBL" id="MBB5331414.1"/>
    </source>
</evidence>
<dbReference type="Pfam" id="PF07676">
    <property type="entry name" value="PD40"/>
    <property type="match status" value="3"/>
</dbReference>
<evidence type="ECO:0000256" key="6">
    <source>
        <dbReference type="ARBA" id="ARBA00047899"/>
    </source>
</evidence>
<dbReference type="Gene3D" id="1.10.510.10">
    <property type="entry name" value="Transferase(Phosphotransferase) domain 1"/>
    <property type="match status" value="1"/>
</dbReference>
<dbReference type="SUPFAM" id="SSF56112">
    <property type="entry name" value="Protein kinase-like (PK-like)"/>
    <property type="match status" value="1"/>
</dbReference>
<dbReference type="InterPro" id="IPR011042">
    <property type="entry name" value="6-blade_b-propeller_TolB-like"/>
</dbReference>
<comment type="catalytic activity">
    <reaction evidence="6">
        <text>L-threonyl-[protein] + ATP = O-phospho-L-threonyl-[protein] + ADP + H(+)</text>
        <dbReference type="Rhea" id="RHEA:46608"/>
        <dbReference type="Rhea" id="RHEA-COMP:11060"/>
        <dbReference type="Rhea" id="RHEA-COMP:11605"/>
        <dbReference type="ChEBI" id="CHEBI:15378"/>
        <dbReference type="ChEBI" id="CHEBI:30013"/>
        <dbReference type="ChEBI" id="CHEBI:30616"/>
        <dbReference type="ChEBI" id="CHEBI:61977"/>
        <dbReference type="ChEBI" id="CHEBI:456216"/>
        <dbReference type="EC" id="2.7.11.1"/>
    </reaction>
</comment>
<dbReference type="PROSITE" id="PS50011">
    <property type="entry name" value="PROTEIN_KINASE_DOM"/>
    <property type="match status" value="1"/>
</dbReference>
<dbReference type="InterPro" id="IPR011009">
    <property type="entry name" value="Kinase-like_dom_sf"/>
</dbReference>
<dbReference type="PROSITE" id="PS00107">
    <property type="entry name" value="PROTEIN_KINASE_ATP"/>
    <property type="match status" value="1"/>
</dbReference>
<comment type="caution">
    <text evidence="10">The sequence shown here is derived from an EMBL/GenBank/DDBJ whole genome shotgun (WGS) entry which is preliminary data.</text>
</comment>
<evidence type="ECO:0000256" key="7">
    <source>
        <dbReference type="ARBA" id="ARBA00048679"/>
    </source>
</evidence>
<dbReference type="GO" id="GO:0004674">
    <property type="term" value="F:protein serine/threonine kinase activity"/>
    <property type="evidence" value="ECO:0007669"/>
    <property type="project" value="UniProtKB-KW"/>
</dbReference>
<feature type="domain" description="Protein kinase" evidence="9">
    <location>
        <begin position="12"/>
        <end position="296"/>
    </location>
</feature>
<proteinExistence type="predicted"/>